<feature type="region of interest" description="Disordered" evidence="1">
    <location>
        <begin position="135"/>
        <end position="158"/>
    </location>
</feature>
<feature type="region of interest" description="Disordered" evidence="1">
    <location>
        <begin position="89"/>
        <end position="113"/>
    </location>
</feature>
<keyword evidence="2" id="KW-0812">Transmembrane</keyword>
<keyword evidence="2" id="KW-1133">Transmembrane helix</keyword>
<protein>
    <submittedName>
        <fullName evidence="3">Uncharacterized protein</fullName>
    </submittedName>
</protein>
<sequence>MELATICLTVLIISFLLIGNSPIQMPREGWSYTLAAVFFAVIGGASFFGQIIHTALPELQRTHENPEGYSEHLSKILRQGRVKFSAHDYRKAPREGASRRSGASTWAAKPQASQAFSRSQFWEEEDWVARAKENKKKNVEKGWLTPEEELLTGAKEAA</sequence>
<evidence type="ECO:0000256" key="2">
    <source>
        <dbReference type="SAM" id="Phobius"/>
    </source>
</evidence>
<proteinExistence type="predicted"/>
<accession>A0A8H5LDA1</accession>
<comment type="caution">
    <text evidence="3">The sequence shown here is derived from an EMBL/GenBank/DDBJ whole genome shotgun (WGS) entry which is preliminary data.</text>
</comment>
<dbReference type="Proteomes" id="UP000546213">
    <property type="component" value="Unassembled WGS sequence"/>
</dbReference>
<organism evidence="3 4">
    <name type="scientific">Fusarium pseudocircinatum</name>
    <dbReference type="NCBI Taxonomy" id="56676"/>
    <lineage>
        <taxon>Eukaryota</taxon>
        <taxon>Fungi</taxon>
        <taxon>Dikarya</taxon>
        <taxon>Ascomycota</taxon>
        <taxon>Pezizomycotina</taxon>
        <taxon>Sordariomycetes</taxon>
        <taxon>Hypocreomycetidae</taxon>
        <taxon>Hypocreales</taxon>
        <taxon>Nectriaceae</taxon>
        <taxon>Fusarium</taxon>
        <taxon>Fusarium fujikuroi species complex</taxon>
    </lineage>
</organism>
<dbReference type="EMBL" id="JAAOAS010000167">
    <property type="protein sequence ID" value="KAF5588536.1"/>
    <property type="molecule type" value="Genomic_DNA"/>
</dbReference>
<evidence type="ECO:0000313" key="3">
    <source>
        <dbReference type="EMBL" id="KAF5588536.1"/>
    </source>
</evidence>
<gene>
    <name evidence="3" type="ORF">FPCIR_7110</name>
</gene>
<name>A0A8H5LDA1_9HYPO</name>
<keyword evidence="4" id="KW-1185">Reference proteome</keyword>
<evidence type="ECO:0000256" key="1">
    <source>
        <dbReference type="SAM" id="MobiDB-lite"/>
    </source>
</evidence>
<reference evidence="3 4" key="1">
    <citation type="submission" date="2020-05" db="EMBL/GenBank/DDBJ databases">
        <title>Identification and distribution of gene clusters putatively required for synthesis of sphingolipid metabolism inhibitors in phylogenetically diverse species of the filamentous fungus Fusarium.</title>
        <authorList>
            <person name="Kim H.-S."/>
            <person name="Busman M."/>
            <person name="Brown D.W."/>
            <person name="Divon H."/>
            <person name="Uhlig S."/>
            <person name="Proctor R.H."/>
        </authorList>
    </citation>
    <scope>NUCLEOTIDE SEQUENCE [LARGE SCALE GENOMIC DNA]</scope>
    <source>
        <strain evidence="3 4">NRRL 36939</strain>
    </source>
</reference>
<keyword evidence="2" id="KW-0472">Membrane</keyword>
<dbReference type="AlphaFoldDB" id="A0A8H5LDA1"/>
<evidence type="ECO:0000313" key="4">
    <source>
        <dbReference type="Proteomes" id="UP000546213"/>
    </source>
</evidence>
<dbReference type="OrthoDB" id="5051987at2759"/>
<feature type="compositionally biased region" description="Basic and acidic residues" evidence="1">
    <location>
        <begin position="89"/>
        <end position="98"/>
    </location>
</feature>
<feature type="transmembrane region" description="Helical" evidence="2">
    <location>
        <begin position="29"/>
        <end position="52"/>
    </location>
</feature>